<protein>
    <submittedName>
        <fullName evidence="2">ENABLED-LIKE PROTEIN (DUF1635)</fullName>
    </submittedName>
</protein>
<reference evidence="2" key="2">
    <citation type="journal article" date="2023" name="Int. J. Mol. Sci.">
        <title>De Novo Assembly and Annotation of 11 Diverse Shrub Willow (Salix) Genomes Reveals Novel Gene Organization in Sex-Linked Regions.</title>
        <authorList>
            <person name="Hyden B."/>
            <person name="Feng K."/>
            <person name="Yates T.B."/>
            <person name="Jawdy S."/>
            <person name="Cereghino C."/>
            <person name="Smart L.B."/>
            <person name="Muchero W."/>
        </authorList>
    </citation>
    <scope>NUCLEOTIDE SEQUENCE</scope>
    <source>
        <tissue evidence="2">Shoot tip</tissue>
    </source>
</reference>
<gene>
    <name evidence="2" type="ORF">OIU74_021412</name>
</gene>
<evidence type="ECO:0000313" key="3">
    <source>
        <dbReference type="Proteomes" id="UP001151752"/>
    </source>
</evidence>
<dbReference type="EMBL" id="JAPFFM010000003">
    <property type="protein sequence ID" value="KAJ6767538.1"/>
    <property type="molecule type" value="Genomic_DNA"/>
</dbReference>
<sequence>MSNKNLLLGIMLLCDGDGEDSLLDDDFLQGESGDEGGVLLMKTKRILIFTFTVSLKIELQKGIIMEEMSAICGYESMDDLKHKLLYTTLELQKMKMKANVRLREQKDTVQHLLNLLANACKERDGARDQLQALLYRSMSSGSSGQILSRVLPESPISNTTPKANLSVLESNSEAFNQLSHCSSSVDSFFDAGSSPDFPNKNLEGSSTAGLLNQLFVQEQHNWTEFTGKGSASEGKTLASCDGCRSPPPITSHNRTASSVAEILLPLEHLSFTSNSTGAPSCSGWSNARIITSSAKTNSQIPLHKRQRATPQPNHSKPALMNL</sequence>
<dbReference type="InterPro" id="IPR012862">
    <property type="entry name" value="DUF1635"/>
</dbReference>
<dbReference type="Pfam" id="PF07795">
    <property type="entry name" value="DUF1635"/>
    <property type="match status" value="1"/>
</dbReference>
<comment type="caution">
    <text evidence="2">The sequence shown here is derived from an EMBL/GenBank/DDBJ whole genome shotgun (WGS) entry which is preliminary data.</text>
</comment>
<dbReference type="PANTHER" id="PTHR33431:SF12">
    <property type="entry name" value="HIGH MOBILITY GROUP BOX PROTEIN, PUTATIVE (DUF1635)-RELATED"/>
    <property type="match status" value="1"/>
</dbReference>
<accession>A0A9Q0WIS7</accession>
<name>A0A9Q0WIS7_9ROSI</name>
<evidence type="ECO:0000313" key="2">
    <source>
        <dbReference type="EMBL" id="KAJ6767538.1"/>
    </source>
</evidence>
<proteinExistence type="predicted"/>
<feature type="region of interest" description="Disordered" evidence="1">
    <location>
        <begin position="295"/>
        <end position="322"/>
    </location>
</feature>
<evidence type="ECO:0000256" key="1">
    <source>
        <dbReference type="SAM" id="MobiDB-lite"/>
    </source>
</evidence>
<dbReference type="Proteomes" id="UP001151752">
    <property type="component" value="Chromosome 8"/>
</dbReference>
<dbReference type="PANTHER" id="PTHR33431">
    <property type="entry name" value="ENABLED-LIKE PROTEIN (DUF1635)"/>
    <property type="match status" value="1"/>
</dbReference>
<organism evidence="2 3">
    <name type="scientific">Salix koriyanagi</name>
    <dbReference type="NCBI Taxonomy" id="2511006"/>
    <lineage>
        <taxon>Eukaryota</taxon>
        <taxon>Viridiplantae</taxon>
        <taxon>Streptophyta</taxon>
        <taxon>Embryophyta</taxon>
        <taxon>Tracheophyta</taxon>
        <taxon>Spermatophyta</taxon>
        <taxon>Magnoliopsida</taxon>
        <taxon>eudicotyledons</taxon>
        <taxon>Gunneridae</taxon>
        <taxon>Pentapetalae</taxon>
        <taxon>rosids</taxon>
        <taxon>fabids</taxon>
        <taxon>Malpighiales</taxon>
        <taxon>Salicaceae</taxon>
        <taxon>Saliceae</taxon>
        <taxon>Salix</taxon>
    </lineage>
</organism>
<dbReference type="AlphaFoldDB" id="A0A9Q0WIS7"/>
<reference evidence="2" key="1">
    <citation type="submission" date="2022-11" db="EMBL/GenBank/DDBJ databases">
        <authorList>
            <person name="Hyden B.L."/>
            <person name="Feng K."/>
            <person name="Yates T."/>
            <person name="Jawdy S."/>
            <person name="Smart L.B."/>
            <person name="Muchero W."/>
        </authorList>
    </citation>
    <scope>NUCLEOTIDE SEQUENCE</scope>
    <source>
        <tissue evidence="2">Shoot tip</tissue>
    </source>
</reference>
<keyword evidence="3" id="KW-1185">Reference proteome</keyword>